<dbReference type="PROSITE" id="PS00659">
    <property type="entry name" value="GLYCOSYL_HYDROL_F5"/>
    <property type="match status" value="1"/>
</dbReference>
<protein>
    <recommendedName>
        <fullName evidence="3">cellulase</fullName>
        <ecNumber evidence="3">3.2.1.4</ecNumber>
    </recommendedName>
</protein>
<dbReference type="Gene3D" id="3.20.20.80">
    <property type="entry name" value="Glycosidases"/>
    <property type="match status" value="1"/>
</dbReference>
<feature type="chain" id="PRO_5046657626" description="cellulase" evidence="6">
    <location>
        <begin position="16"/>
        <end position="845"/>
    </location>
</feature>
<keyword evidence="9" id="KW-1185">Reference proteome</keyword>
<dbReference type="InterPro" id="IPR017946">
    <property type="entry name" value="PLC-like_Pdiesterase_TIM-brl"/>
</dbReference>
<keyword evidence="5" id="KW-0326">Glycosidase</keyword>
<keyword evidence="6" id="KW-0732">Signal</keyword>
<evidence type="ECO:0000256" key="3">
    <source>
        <dbReference type="ARBA" id="ARBA00012601"/>
    </source>
</evidence>
<evidence type="ECO:0000256" key="2">
    <source>
        <dbReference type="ARBA" id="ARBA00005641"/>
    </source>
</evidence>
<dbReference type="EC" id="3.2.1.4" evidence="3"/>
<dbReference type="PANTHER" id="PTHR34142">
    <property type="entry name" value="ENDO-BETA-1,4-GLUCANASE A"/>
    <property type="match status" value="1"/>
</dbReference>
<reference evidence="8 9" key="1">
    <citation type="submission" date="2024-02" db="EMBL/GenBank/DDBJ databases">
        <title>De novo assembly and annotation of 12 fungi associated with fruit tree decline syndrome in Ontario, Canada.</title>
        <authorList>
            <person name="Sulman M."/>
            <person name="Ellouze W."/>
            <person name="Ilyukhin E."/>
        </authorList>
    </citation>
    <scope>NUCLEOTIDE SEQUENCE [LARGE SCALE GENOMIC DNA]</scope>
    <source>
        <strain evidence="8 9">M169</strain>
    </source>
</reference>
<dbReference type="SUPFAM" id="SSF51445">
    <property type="entry name" value="(Trans)glycosidases"/>
    <property type="match status" value="1"/>
</dbReference>
<dbReference type="InterPro" id="IPR017853">
    <property type="entry name" value="GH"/>
</dbReference>
<feature type="signal peptide" evidence="6">
    <location>
        <begin position="1"/>
        <end position="15"/>
    </location>
</feature>
<gene>
    <name evidence="8" type="ORF">SLS63_012532</name>
</gene>
<name>A0ABR1NR38_DIAER</name>
<evidence type="ECO:0000256" key="1">
    <source>
        <dbReference type="ARBA" id="ARBA00000966"/>
    </source>
</evidence>
<dbReference type="EMBL" id="JAKNSF020000140">
    <property type="protein sequence ID" value="KAK7712108.1"/>
    <property type="molecule type" value="Genomic_DNA"/>
</dbReference>
<dbReference type="PANTHER" id="PTHR34142:SF5">
    <property type="entry name" value="CBM1 DOMAIN-CONTAINING PROTEIN"/>
    <property type="match status" value="1"/>
</dbReference>
<comment type="caution">
    <text evidence="8">The sequence shown here is derived from an EMBL/GenBank/DDBJ whole genome shotgun (WGS) entry which is preliminary data.</text>
</comment>
<sequence>MYLLILLLQVAACFAASPFAGLNIAGFDFGSDIQGKHNLSSAFGPVIAIGKGNSDGAAQMQHFYNELVQGCLATGSYCIIDIHNYARFEGQVIGQGGPTNEQFASLWSQIASMYKNESRVIFGVMNEPHDIPDLALWADTVQAAVTAIRTAGATQQMILLPGTDFTGAQTFVSNGSAGNLSRVHNLDGSNTSLIFDVHKYLDSDGSGTHLECVSDHVQDTFTPLARFLVANGRKAILSETGGGNTTSCITDLCNELAFINSNTEAYIGYTAWSAGGFSPLDYNLTLTPKGSAGNFTDQELASRCVIGTRTGSNATASNITKTAGPSQNPQSESSLPQVVLAAGAQNVIEGGWIGSILAVAALQKGTNMPSKGVQVYTYIAAGGCSVELSVPGQTVVKDQLHQFWNGDLEVESSKIDNFFDKTGRFVFKVLHEGRVITEQWVEVNALTGSVGEGTMTTIANTHSVIHPEPRIIVSYGFYESGHGHDILPNRHQCYITVTPDYSDWLGQVAPIGSPQRDQPFRRLVLPAAHDVGMNSMQNCATILKHAGGAVVRTLVANEEKYTQVLAELADKLSGPAVSLIAPNIVSSLAITQKDPLPTMLALGARYFEFRPAHCHHQVRQHLPDTLYFQHSAIPGMAYDEFLTEVVRFLVDHPTEIIVVQLRWDGVPGDCERPNDEQQNERLQAALRQFEEHQQHVIAGNLDDLRNRTIGDLRRDRRRLIMLRDVDSLSTYTDAGNATLNGDSIVEGFGTVLHPECCGGRGFINIQCQATASNIPKAVVYSVLEAGASTSCLLATKPICDSKTLPWVKENALRACGNNDLVVVMNDFFDGATADVAMELSRQRLG</sequence>
<comment type="similarity">
    <text evidence="2">Belongs to the glycosyl hydrolase 5 (cellulase A) family.</text>
</comment>
<dbReference type="SUPFAM" id="SSF51695">
    <property type="entry name" value="PLC-like phosphodiesterases"/>
    <property type="match status" value="1"/>
</dbReference>
<evidence type="ECO:0000259" key="7">
    <source>
        <dbReference type="Pfam" id="PF00150"/>
    </source>
</evidence>
<dbReference type="Proteomes" id="UP001430848">
    <property type="component" value="Unassembled WGS sequence"/>
</dbReference>
<comment type="catalytic activity">
    <reaction evidence="1">
        <text>Endohydrolysis of (1-&gt;4)-beta-D-glucosidic linkages in cellulose, lichenin and cereal beta-D-glucans.</text>
        <dbReference type="EC" id="3.2.1.4"/>
    </reaction>
</comment>
<feature type="domain" description="Glycoside hydrolase family 5" evidence="7">
    <location>
        <begin position="63"/>
        <end position="274"/>
    </location>
</feature>
<dbReference type="Gene3D" id="3.20.20.190">
    <property type="entry name" value="Phosphatidylinositol (PI) phosphodiesterase"/>
    <property type="match status" value="1"/>
</dbReference>
<evidence type="ECO:0000256" key="6">
    <source>
        <dbReference type="SAM" id="SignalP"/>
    </source>
</evidence>
<dbReference type="Pfam" id="PF00150">
    <property type="entry name" value="Cellulase"/>
    <property type="match status" value="1"/>
</dbReference>
<evidence type="ECO:0000256" key="5">
    <source>
        <dbReference type="ARBA" id="ARBA00023295"/>
    </source>
</evidence>
<evidence type="ECO:0000256" key="4">
    <source>
        <dbReference type="ARBA" id="ARBA00022801"/>
    </source>
</evidence>
<accession>A0ABR1NR38</accession>
<dbReference type="InterPro" id="IPR001547">
    <property type="entry name" value="Glyco_hydro_5"/>
</dbReference>
<evidence type="ECO:0000313" key="9">
    <source>
        <dbReference type="Proteomes" id="UP001430848"/>
    </source>
</evidence>
<proteinExistence type="inferred from homology"/>
<evidence type="ECO:0000313" key="8">
    <source>
        <dbReference type="EMBL" id="KAK7712108.1"/>
    </source>
</evidence>
<dbReference type="InterPro" id="IPR018087">
    <property type="entry name" value="Glyco_hydro_5_CS"/>
</dbReference>
<organism evidence="8 9">
    <name type="scientific">Diaporthe eres</name>
    <name type="common">Phomopsis oblonga</name>
    <dbReference type="NCBI Taxonomy" id="83184"/>
    <lineage>
        <taxon>Eukaryota</taxon>
        <taxon>Fungi</taxon>
        <taxon>Dikarya</taxon>
        <taxon>Ascomycota</taxon>
        <taxon>Pezizomycotina</taxon>
        <taxon>Sordariomycetes</taxon>
        <taxon>Sordariomycetidae</taxon>
        <taxon>Diaporthales</taxon>
        <taxon>Diaporthaceae</taxon>
        <taxon>Diaporthe</taxon>
        <taxon>Diaporthe eres species complex</taxon>
    </lineage>
</organism>
<keyword evidence="4" id="KW-0378">Hydrolase</keyword>